<reference evidence="1 2" key="1">
    <citation type="submission" date="2021-12" db="EMBL/GenBank/DDBJ databases">
        <title>Siccirubricoccus leaddurans sp. nov., a high concentration Zn2+ tolerance bacterium.</title>
        <authorList>
            <person name="Cao Y."/>
        </authorList>
    </citation>
    <scope>NUCLEOTIDE SEQUENCE [LARGE SCALE GENOMIC DNA]</scope>
    <source>
        <strain evidence="1 2">KC 17139</strain>
    </source>
</reference>
<dbReference type="RefSeq" id="WP_252955058.1">
    <property type="nucleotide sequence ID" value="NZ_JAFIRR010000129.1"/>
</dbReference>
<sequence length="379" mass="41877">MLDQIDMVLRPNTLPLRLTELAVPGKDAARGVHAYSTAGTWPRLARRAGEAAVEIGLALGRDLLQAADPRPMLHRLEPGLAPCRQARSVALFMHYSAGGGVSEMVLRQLRMLREQGFAVAFISTAAEIPEADWDAVRQVAALLAHRRNFGRDFGAWRDLIGPVLQRWPEAEEVLLMNDSILGPIRDPDPYFAALRAGGPGLFGLTESLQGRPHLQSYLVLARGAAAVADLALFLRQFVPSHSKWLVVQRGELRLSGWMRQRGHRVAALFGYHRLLEAALSDPAEIAQLSASHPLLRELERLPPAERLALLQAHPLNPTQHLWTVLVRRLGFPFLKTELVRRNPGHLPHVEQWPALVPSAAPCPVAVIKAHLASLRPRTV</sequence>
<name>A0ABT1D8Z8_9PROT</name>
<keyword evidence="2" id="KW-1185">Reference proteome</keyword>
<dbReference type="Pfam" id="PF05045">
    <property type="entry name" value="RgpF"/>
    <property type="match status" value="1"/>
</dbReference>
<comment type="caution">
    <text evidence="1">The sequence shown here is derived from an EMBL/GenBank/DDBJ whole genome shotgun (WGS) entry which is preliminary data.</text>
</comment>
<accession>A0ABT1D8Z8</accession>
<gene>
    <name evidence="1" type="ORF">JYK14_19965</name>
</gene>
<organism evidence="1 2">
    <name type="scientific">Siccirubricoccus soli</name>
    <dbReference type="NCBI Taxonomy" id="2899147"/>
    <lineage>
        <taxon>Bacteria</taxon>
        <taxon>Pseudomonadati</taxon>
        <taxon>Pseudomonadota</taxon>
        <taxon>Alphaproteobacteria</taxon>
        <taxon>Acetobacterales</taxon>
        <taxon>Roseomonadaceae</taxon>
        <taxon>Siccirubricoccus</taxon>
    </lineage>
</organism>
<dbReference type="EMBL" id="JAFIRR010000129">
    <property type="protein sequence ID" value="MCO6418423.1"/>
    <property type="molecule type" value="Genomic_DNA"/>
</dbReference>
<evidence type="ECO:0000313" key="1">
    <source>
        <dbReference type="EMBL" id="MCO6418423.1"/>
    </source>
</evidence>
<proteinExistence type="predicted"/>
<dbReference type="InterPro" id="IPR007739">
    <property type="entry name" value="RgpF"/>
</dbReference>
<dbReference type="Proteomes" id="UP001523392">
    <property type="component" value="Unassembled WGS sequence"/>
</dbReference>
<protein>
    <submittedName>
        <fullName evidence="1">Uncharacterized protein</fullName>
    </submittedName>
</protein>
<evidence type="ECO:0000313" key="2">
    <source>
        <dbReference type="Proteomes" id="UP001523392"/>
    </source>
</evidence>